<keyword evidence="8" id="KW-1185">Reference proteome</keyword>
<keyword evidence="5 6" id="KW-0539">Nucleus</keyword>
<dbReference type="GO" id="GO:0006357">
    <property type="term" value="P:regulation of transcription by RNA polymerase II"/>
    <property type="evidence" value="ECO:0007669"/>
    <property type="project" value="InterPro"/>
</dbReference>
<evidence type="ECO:0000256" key="3">
    <source>
        <dbReference type="ARBA" id="ARBA00023015"/>
    </source>
</evidence>
<evidence type="ECO:0000256" key="5">
    <source>
        <dbReference type="ARBA" id="ARBA00023242"/>
    </source>
</evidence>
<dbReference type="Pfam" id="PF09748">
    <property type="entry name" value="Med10"/>
    <property type="match status" value="1"/>
</dbReference>
<dbReference type="Proteomes" id="UP000799778">
    <property type="component" value="Unassembled WGS sequence"/>
</dbReference>
<dbReference type="GO" id="GO:0003712">
    <property type="term" value="F:transcription coregulator activity"/>
    <property type="evidence" value="ECO:0007669"/>
    <property type="project" value="InterPro"/>
</dbReference>
<keyword evidence="6" id="KW-0010">Activator</keyword>
<organism evidence="7 8">
    <name type="scientific">Aaosphaeria arxii CBS 175.79</name>
    <dbReference type="NCBI Taxonomy" id="1450172"/>
    <lineage>
        <taxon>Eukaryota</taxon>
        <taxon>Fungi</taxon>
        <taxon>Dikarya</taxon>
        <taxon>Ascomycota</taxon>
        <taxon>Pezizomycotina</taxon>
        <taxon>Dothideomycetes</taxon>
        <taxon>Pleosporomycetidae</taxon>
        <taxon>Pleosporales</taxon>
        <taxon>Pleosporales incertae sedis</taxon>
        <taxon>Aaosphaeria</taxon>
    </lineage>
</organism>
<accession>A0A6A5X8V0</accession>
<reference evidence="7" key="1">
    <citation type="journal article" date="2020" name="Stud. Mycol.">
        <title>101 Dothideomycetes genomes: a test case for predicting lifestyles and emergence of pathogens.</title>
        <authorList>
            <person name="Haridas S."/>
            <person name="Albert R."/>
            <person name="Binder M."/>
            <person name="Bloem J."/>
            <person name="Labutti K."/>
            <person name="Salamov A."/>
            <person name="Andreopoulos B."/>
            <person name="Baker S."/>
            <person name="Barry K."/>
            <person name="Bills G."/>
            <person name="Bluhm B."/>
            <person name="Cannon C."/>
            <person name="Castanera R."/>
            <person name="Culley D."/>
            <person name="Daum C."/>
            <person name="Ezra D."/>
            <person name="Gonzalez J."/>
            <person name="Henrissat B."/>
            <person name="Kuo A."/>
            <person name="Liang C."/>
            <person name="Lipzen A."/>
            <person name="Lutzoni F."/>
            <person name="Magnuson J."/>
            <person name="Mondo S."/>
            <person name="Nolan M."/>
            <person name="Ohm R."/>
            <person name="Pangilinan J."/>
            <person name="Park H.-J."/>
            <person name="Ramirez L."/>
            <person name="Alfaro M."/>
            <person name="Sun H."/>
            <person name="Tritt A."/>
            <person name="Yoshinaga Y."/>
            <person name="Zwiers L.-H."/>
            <person name="Turgeon B."/>
            <person name="Goodwin S."/>
            <person name="Spatafora J."/>
            <person name="Crous P."/>
            <person name="Grigoriev I."/>
        </authorList>
    </citation>
    <scope>NUCLEOTIDE SEQUENCE</scope>
    <source>
        <strain evidence="7">CBS 175.79</strain>
    </source>
</reference>
<keyword evidence="3 6" id="KW-0805">Transcription regulation</keyword>
<evidence type="ECO:0000256" key="4">
    <source>
        <dbReference type="ARBA" id="ARBA00023163"/>
    </source>
</evidence>
<proteinExistence type="inferred from homology"/>
<dbReference type="AlphaFoldDB" id="A0A6A5X8V0"/>
<evidence type="ECO:0000256" key="6">
    <source>
        <dbReference type="RuleBase" id="RU364146"/>
    </source>
</evidence>
<protein>
    <recommendedName>
        <fullName evidence="6">Mediator of RNA polymerase II transcription subunit 10</fullName>
    </recommendedName>
    <alternativeName>
        <fullName evidence="6">Mediator complex subunit 10</fullName>
    </alternativeName>
</protein>
<evidence type="ECO:0000256" key="2">
    <source>
        <dbReference type="ARBA" id="ARBA00005389"/>
    </source>
</evidence>
<keyword evidence="4 6" id="KW-0804">Transcription</keyword>
<gene>
    <name evidence="6" type="primary">MED10</name>
    <name evidence="7" type="ORF">BU24DRAFT_83890</name>
</gene>
<sequence length="149" mass="16559">MAPVDQAATNQVETQLKDIVQNLYNLIVQSFDHQGNPTQDAMKREMQVLVQNLLNLTRTAPSVNIEIPPDVTSYVEGSRNPDVFTREFVETVQRMNQALKGRLEGYRLMQDSLAQAIIRGIPALSEDVVKVCNFTGHSVTMPSKQGAST</sequence>
<comment type="function">
    <text evidence="6">Component of the Mediator complex, a coactivator involved in the regulated transcription of nearly all RNA polymerase II-dependent genes. Mediator functions as a bridge to convey information from gene-specific regulatory proteins to the basal RNA polymerase II transcription machinery. Mediator is recruited to promoters by direct interactions with regulatory proteins and serves as a scaffold for the assembly of a functional preinitiation complex with RNA polymerase II and the general transcription factors.</text>
</comment>
<dbReference type="OrthoDB" id="337270at2759"/>
<comment type="subunit">
    <text evidence="6">Component of the Mediator complex.</text>
</comment>
<evidence type="ECO:0000313" key="7">
    <source>
        <dbReference type="EMBL" id="KAF2009184.1"/>
    </source>
</evidence>
<dbReference type="InterPro" id="IPR019145">
    <property type="entry name" value="Mediator_Med10"/>
</dbReference>
<comment type="similarity">
    <text evidence="2 6">Belongs to the Mediator complex subunit 10 family.</text>
</comment>
<comment type="subcellular location">
    <subcellularLocation>
        <location evidence="1 6">Nucleus</location>
    </subcellularLocation>
</comment>
<dbReference type="EMBL" id="ML978079">
    <property type="protein sequence ID" value="KAF2009184.1"/>
    <property type="molecule type" value="Genomic_DNA"/>
</dbReference>
<name>A0A6A5X8V0_9PLEO</name>
<dbReference type="GO" id="GO:0016592">
    <property type="term" value="C:mediator complex"/>
    <property type="evidence" value="ECO:0007669"/>
    <property type="project" value="InterPro"/>
</dbReference>
<evidence type="ECO:0000313" key="8">
    <source>
        <dbReference type="Proteomes" id="UP000799778"/>
    </source>
</evidence>
<evidence type="ECO:0000256" key="1">
    <source>
        <dbReference type="ARBA" id="ARBA00004123"/>
    </source>
</evidence>